<proteinExistence type="predicted"/>
<accession>A0A8E2DRR3</accession>
<evidence type="ECO:0000313" key="4">
    <source>
        <dbReference type="EMBL" id="OCH94614.1"/>
    </source>
</evidence>
<dbReference type="OrthoDB" id="3359845at2759"/>
<feature type="region of interest" description="Disordered" evidence="1">
    <location>
        <begin position="1"/>
        <end position="22"/>
    </location>
</feature>
<dbReference type="Pfam" id="PF24494">
    <property type="entry name" value="DUF7587"/>
    <property type="match status" value="1"/>
</dbReference>
<feature type="domain" description="DUF7587" evidence="3">
    <location>
        <begin position="41"/>
        <end position="205"/>
    </location>
</feature>
<sequence length="474" mass="53557">MGISNITSPTSPSDPMGQDRNALPQYGFGAEISFDKLLDNNPFLFRVHTPRRTTTSRHDTEPCFVGQLFSDSFASSTFRGASPQSPSSRLSPSVGTYADVANHLDWTTRSTSPYVSTSFSFAWAIWEATRRYHHSLKHSVEIAVIDAKGVSGRAVTAVELLRQAGPKERHKDHWKWYRFALEAQDVLIWGHIPETAVLASIPLTDVLNKLPPYFLSRDTPDAKDSPMSRLGWDYTRKKPSYRQFSQEMADRFLRLSVERRIRDSTTGSIRLALCLLRPWFHRLALEDFASTTATASELAYVIARWPGLWWVREHPEIRDLIRCMVYIVGEEVRAARRIQALTDSSRMQEVVGGLERLIQLHQARALVRRRSSGVLPPIDMDKQRVRLAPQKVVCGDAAVQTEEEKPVEVTMERKIQVAPLTPLSDSSEEPKSAHQFHLDALVPTASCFFTAFFLGSFIALCALSPRHAELAYFT</sequence>
<reference evidence="4 5" key="1">
    <citation type="submission" date="2016-07" db="EMBL/GenBank/DDBJ databases">
        <title>Draft genome of the white-rot fungus Obba rivulosa 3A-2.</title>
        <authorList>
            <consortium name="DOE Joint Genome Institute"/>
            <person name="Miettinen O."/>
            <person name="Riley R."/>
            <person name="Acob R."/>
            <person name="Barry K."/>
            <person name="Cullen D."/>
            <person name="De Vries R."/>
            <person name="Hainaut M."/>
            <person name="Hatakka A."/>
            <person name="Henrissat B."/>
            <person name="Hilden K."/>
            <person name="Kuo R."/>
            <person name="Labutti K."/>
            <person name="Lipzen A."/>
            <person name="Makela M.R."/>
            <person name="Sandor L."/>
            <person name="Spatafora J.W."/>
            <person name="Grigoriev I.V."/>
            <person name="Hibbett D.S."/>
        </authorList>
    </citation>
    <scope>NUCLEOTIDE SEQUENCE [LARGE SCALE GENOMIC DNA]</scope>
    <source>
        <strain evidence="4 5">3A-2</strain>
    </source>
</reference>
<dbReference type="Proteomes" id="UP000250043">
    <property type="component" value="Unassembled WGS sequence"/>
</dbReference>
<evidence type="ECO:0000256" key="1">
    <source>
        <dbReference type="SAM" id="MobiDB-lite"/>
    </source>
</evidence>
<evidence type="ECO:0000259" key="3">
    <source>
        <dbReference type="Pfam" id="PF24494"/>
    </source>
</evidence>
<protein>
    <recommendedName>
        <fullName evidence="3">DUF7587 domain-containing protein</fullName>
    </recommendedName>
</protein>
<keyword evidence="2" id="KW-1133">Transmembrane helix</keyword>
<dbReference type="AlphaFoldDB" id="A0A8E2DRR3"/>
<evidence type="ECO:0000313" key="5">
    <source>
        <dbReference type="Proteomes" id="UP000250043"/>
    </source>
</evidence>
<feature type="transmembrane region" description="Helical" evidence="2">
    <location>
        <begin position="440"/>
        <end position="463"/>
    </location>
</feature>
<evidence type="ECO:0000256" key="2">
    <source>
        <dbReference type="SAM" id="Phobius"/>
    </source>
</evidence>
<name>A0A8E2DRR3_9APHY</name>
<keyword evidence="2" id="KW-0472">Membrane</keyword>
<dbReference type="InterPro" id="IPR056009">
    <property type="entry name" value="DUF7587"/>
</dbReference>
<keyword evidence="5" id="KW-1185">Reference proteome</keyword>
<feature type="compositionally biased region" description="Polar residues" evidence="1">
    <location>
        <begin position="1"/>
        <end position="13"/>
    </location>
</feature>
<gene>
    <name evidence="4" type="ORF">OBBRIDRAFT_789091</name>
</gene>
<keyword evidence="2" id="KW-0812">Transmembrane</keyword>
<organism evidence="4 5">
    <name type="scientific">Obba rivulosa</name>
    <dbReference type="NCBI Taxonomy" id="1052685"/>
    <lineage>
        <taxon>Eukaryota</taxon>
        <taxon>Fungi</taxon>
        <taxon>Dikarya</taxon>
        <taxon>Basidiomycota</taxon>
        <taxon>Agaricomycotina</taxon>
        <taxon>Agaricomycetes</taxon>
        <taxon>Polyporales</taxon>
        <taxon>Gelatoporiaceae</taxon>
        <taxon>Obba</taxon>
    </lineage>
</organism>
<dbReference type="EMBL" id="KV722342">
    <property type="protein sequence ID" value="OCH94614.1"/>
    <property type="molecule type" value="Genomic_DNA"/>
</dbReference>